<evidence type="ECO:0000256" key="11">
    <source>
        <dbReference type="ARBA" id="ARBA00023136"/>
    </source>
</evidence>
<dbReference type="GO" id="GO:0055085">
    <property type="term" value="P:transmembrane transport"/>
    <property type="evidence" value="ECO:0007669"/>
    <property type="project" value="InterPro"/>
</dbReference>
<evidence type="ECO:0000256" key="6">
    <source>
        <dbReference type="ARBA" id="ARBA00022519"/>
    </source>
</evidence>
<comment type="similarity">
    <text evidence="2">Belongs to the TonB family.</text>
</comment>
<accession>A0A160N330</accession>
<sequence length="325" mass="34878">MFRSSIPARRRSQRGVARPALAVVVLLLALAGVFVHAWWQRIHRDASLPPSPVASGAAGSGVRPADALAPDALLRAARVDVAAQHLLAPVGDNAFERYLVLRAQPSSRGIADDALRELFPYAADQVAATIRDGHVDEAKRELDLLARADPANYTLTLLRNQLAAQEAQLAATAAAPATTPRPAAAVSLPQREPSASPMAVAPLPETRPPASPVPPPAARTMPSPKPVALVAAAPAPRVTPPVLLRRVEPYYPQAARRARRQGWVELAFTVLPDGRVDAVRVLQAEPGSMFDLAATTAVRRWTFKPATRDGRPIAMDLHQRLDFRL</sequence>
<dbReference type="OrthoDB" id="1628901at2"/>
<organism evidence="15 16">
    <name type="scientific">Dyella thiooxydans</name>
    <dbReference type="NCBI Taxonomy" id="445710"/>
    <lineage>
        <taxon>Bacteria</taxon>
        <taxon>Pseudomonadati</taxon>
        <taxon>Pseudomonadota</taxon>
        <taxon>Gammaproteobacteria</taxon>
        <taxon>Lysobacterales</taxon>
        <taxon>Rhodanobacteraceae</taxon>
        <taxon>Dyella</taxon>
    </lineage>
</organism>
<proteinExistence type="inferred from homology"/>
<reference evidence="15 16" key="1">
    <citation type="submission" date="2016-02" db="EMBL/GenBank/DDBJ databases">
        <title>Complete genome sequencing and analysis of ATSB10, Dyella thiooxydans isolated from rhizosphere soil of sunflower (Helianthus annuus L.).</title>
        <authorList>
            <person name="Lee Y."/>
            <person name="Hwangbo K."/>
            <person name="Chung H."/>
            <person name="Yoo J."/>
            <person name="Kim K.Y."/>
            <person name="Sa T.M."/>
            <person name="Um Y."/>
            <person name="Madhaiyan M."/>
        </authorList>
    </citation>
    <scope>NUCLEOTIDE SEQUENCE [LARGE SCALE GENOMIC DNA]</scope>
    <source>
        <strain evidence="15 16">ATSB10</strain>
    </source>
</reference>
<evidence type="ECO:0000256" key="10">
    <source>
        <dbReference type="ARBA" id="ARBA00022989"/>
    </source>
</evidence>
<evidence type="ECO:0000313" key="16">
    <source>
        <dbReference type="Proteomes" id="UP000077255"/>
    </source>
</evidence>
<keyword evidence="7 13" id="KW-0812">Transmembrane</keyword>
<evidence type="ECO:0000256" key="9">
    <source>
        <dbReference type="ARBA" id="ARBA00022927"/>
    </source>
</evidence>
<keyword evidence="10 13" id="KW-1133">Transmembrane helix</keyword>
<feature type="transmembrane region" description="Helical" evidence="13">
    <location>
        <begin position="20"/>
        <end position="39"/>
    </location>
</feature>
<dbReference type="Proteomes" id="UP000077255">
    <property type="component" value="Chromosome"/>
</dbReference>
<gene>
    <name evidence="15" type="ORF">ATSB10_29020</name>
</gene>
<protein>
    <recommendedName>
        <fullName evidence="3">Protein TonB</fullName>
    </recommendedName>
</protein>
<dbReference type="GO" id="GO:0031992">
    <property type="term" value="F:energy transducer activity"/>
    <property type="evidence" value="ECO:0007669"/>
    <property type="project" value="TreeGrafter"/>
</dbReference>
<name>A0A160N330_9GAMM</name>
<dbReference type="PANTHER" id="PTHR33446:SF8">
    <property type="entry name" value="PROTEIN TONB"/>
    <property type="match status" value="1"/>
</dbReference>
<keyword evidence="4" id="KW-0813">Transport</keyword>
<keyword evidence="6" id="KW-0997">Cell inner membrane</keyword>
<keyword evidence="9" id="KW-0653">Protein transport</keyword>
<evidence type="ECO:0000256" key="7">
    <source>
        <dbReference type="ARBA" id="ARBA00022692"/>
    </source>
</evidence>
<dbReference type="GO" id="GO:0098797">
    <property type="term" value="C:plasma membrane protein complex"/>
    <property type="evidence" value="ECO:0007669"/>
    <property type="project" value="TreeGrafter"/>
</dbReference>
<keyword evidence="16" id="KW-1185">Reference proteome</keyword>
<comment type="subcellular location">
    <subcellularLocation>
        <location evidence="1">Cell inner membrane</location>
        <topology evidence="1">Single-pass membrane protein</topology>
        <orientation evidence="1">Periplasmic side</orientation>
    </subcellularLocation>
</comment>
<evidence type="ECO:0000256" key="3">
    <source>
        <dbReference type="ARBA" id="ARBA00022362"/>
    </source>
</evidence>
<evidence type="ECO:0000256" key="12">
    <source>
        <dbReference type="SAM" id="MobiDB-lite"/>
    </source>
</evidence>
<evidence type="ECO:0000256" key="13">
    <source>
        <dbReference type="SAM" id="Phobius"/>
    </source>
</evidence>
<dbReference type="STRING" id="445710.ATSB10_29020"/>
<dbReference type="InterPro" id="IPR006260">
    <property type="entry name" value="TonB/TolA_C"/>
</dbReference>
<evidence type="ECO:0000256" key="1">
    <source>
        <dbReference type="ARBA" id="ARBA00004383"/>
    </source>
</evidence>
<evidence type="ECO:0000313" key="15">
    <source>
        <dbReference type="EMBL" id="AND70356.1"/>
    </source>
</evidence>
<feature type="compositionally biased region" description="Pro residues" evidence="12">
    <location>
        <begin position="205"/>
        <end position="217"/>
    </location>
</feature>
<dbReference type="GO" id="GO:0015031">
    <property type="term" value="P:protein transport"/>
    <property type="evidence" value="ECO:0007669"/>
    <property type="project" value="UniProtKB-KW"/>
</dbReference>
<dbReference type="PATRIC" id="fig|445710.3.peg.2898"/>
<feature type="region of interest" description="Disordered" evidence="12">
    <location>
        <begin position="173"/>
        <end position="221"/>
    </location>
</feature>
<dbReference type="PANTHER" id="PTHR33446">
    <property type="entry name" value="PROTEIN TONB-RELATED"/>
    <property type="match status" value="1"/>
</dbReference>
<dbReference type="RefSeq" id="WP_063673400.1">
    <property type="nucleotide sequence ID" value="NZ_CP014841.1"/>
</dbReference>
<evidence type="ECO:0000256" key="4">
    <source>
        <dbReference type="ARBA" id="ARBA00022448"/>
    </source>
</evidence>
<evidence type="ECO:0000256" key="5">
    <source>
        <dbReference type="ARBA" id="ARBA00022475"/>
    </source>
</evidence>
<dbReference type="PROSITE" id="PS52015">
    <property type="entry name" value="TONB_CTD"/>
    <property type="match status" value="1"/>
</dbReference>
<dbReference type="Gene3D" id="3.30.1150.10">
    <property type="match status" value="1"/>
</dbReference>
<dbReference type="Pfam" id="PF03544">
    <property type="entry name" value="TonB_C"/>
    <property type="match status" value="1"/>
</dbReference>
<evidence type="ECO:0000256" key="2">
    <source>
        <dbReference type="ARBA" id="ARBA00006555"/>
    </source>
</evidence>
<keyword evidence="5" id="KW-1003">Cell membrane</keyword>
<dbReference type="NCBIfam" id="TIGR01352">
    <property type="entry name" value="tonB_Cterm"/>
    <property type="match status" value="1"/>
</dbReference>
<evidence type="ECO:0000259" key="14">
    <source>
        <dbReference type="PROSITE" id="PS52015"/>
    </source>
</evidence>
<evidence type="ECO:0000256" key="8">
    <source>
        <dbReference type="ARBA" id="ARBA00022737"/>
    </source>
</evidence>
<keyword evidence="8" id="KW-0677">Repeat</keyword>
<dbReference type="InterPro" id="IPR037682">
    <property type="entry name" value="TonB_C"/>
</dbReference>
<dbReference type="SUPFAM" id="SSF74653">
    <property type="entry name" value="TolA/TonB C-terminal domain"/>
    <property type="match status" value="1"/>
</dbReference>
<dbReference type="KEGG" id="dtx:ATSB10_29020"/>
<keyword evidence="11 13" id="KW-0472">Membrane</keyword>
<dbReference type="AlphaFoldDB" id="A0A160N330"/>
<dbReference type="EMBL" id="CP014841">
    <property type="protein sequence ID" value="AND70356.1"/>
    <property type="molecule type" value="Genomic_DNA"/>
</dbReference>
<feature type="domain" description="TonB C-terminal" evidence="14">
    <location>
        <begin position="236"/>
        <end position="325"/>
    </location>
</feature>
<feature type="compositionally biased region" description="Low complexity" evidence="12">
    <location>
        <begin position="173"/>
        <end position="185"/>
    </location>
</feature>
<dbReference type="InterPro" id="IPR051045">
    <property type="entry name" value="TonB-dependent_transducer"/>
</dbReference>